<name>A0A5E4QLB9_9NEOP</name>
<sequence>MAATMKESQPSRSYVESFYFFWKGFGHIILTSDIITPPNNYPSIGRPGSSGSKRAKVVRGRIYLGSGCKFVDLHYSYSLGISTIAEIIREGMVVVAAERKCNVGKCTWNHLACRRAANASKHFCRGSTSLSSRFTSPPSGDNKGCLTIGGFDAGQTSPYPAYPTLCATHTFNRRPAIFHSLSNFQ</sequence>
<accession>A0A5E4QLB9</accession>
<evidence type="ECO:0000313" key="1">
    <source>
        <dbReference type="EMBL" id="VVC98764.1"/>
    </source>
</evidence>
<gene>
    <name evidence="1" type="ORF">LSINAPIS_LOCUS9785</name>
</gene>
<keyword evidence="2" id="KW-1185">Reference proteome</keyword>
<dbReference type="EMBL" id="FZQP02003778">
    <property type="protein sequence ID" value="VVC98764.1"/>
    <property type="molecule type" value="Genomic_DNA"/>
</dbReference>
<dbReference type="Proteomes" id="UP000324832">
    <property type="component" value="Unassembled WGS sequence"/>
</dbReference>
<dbReference type="AlphaFoldDB" id="A0A5E4QLB9"/>
<protein>
    <submittedName>
        <fullName evidence="1">Uncharacterized protein</fullName>
    </submittedName>
</protein>
<reference evidence="1 2" key="1">
    <citation type="submission" date="2017-07" db="EMBL/GenBank/DDBJ databases">
        <authorList>
            <person name="Talla V."/>
            <person name="Backstrom N."/>
        </authorList>
    </citation>
    <scope>NUCLEOTIDE SEQUENCE [LARGE SCALE GENOMIC DNA]</scope>
</reference>
<organism evidence="1 2">
    <name type="scientific">Leptidea sinapis</name>
    <dbReference type="NCBI Taxonomy" id="189913"/>
    <lineage>
        <taxon>Eukaryota</taxon>
        <taxon>Metazoa</taxon>
        <taxon>Ecdysozoa</taxon>
        <taxon>Arthropoda</taxon>
        <taxon>Hexapoda</taxon>
        <taxon>Insecta</taxon>
        <taxon>Pterygota</taxon>
        <taxon>Neoptera</taxon>
        <taxon>Endopterygota</taxon>
        <taxon>Lepidoptera</taxon>
        <taxon>Glossata</taxon>
        <taxon>Ditrysia</taxon>
        <taxon>Papilionoidea</taxon>
        <taxon>Pieridae</taxon>
        <taxon>Dismorphiinae</taxon>
        <taxon>Leptidea</taxon>
    </lineage>
</organism>
<proteinExistence type="predicted"/>
<evidence type="ECO:0000313" key="2">
    <source>
        <dbReference type="Proteomes" id="UP000324832"/>
    </source>
</evidence>